<name>X0SX60_9ZZZZ</name>
<dbReference type="FunFam" id="3.30.70.270:FF:000001">
    <property type="entry name" value="Diguanylate cyclase domain protein"/>
    <property type="match status" value="1"/>
</dbReference>
<feature type="non-terminal residue" evidence="6">
    <location>
        <position position="331"/>
    </location>
</feature>
<dbReference type="GO" id="GO:0007165">
    <property type="term" value="P:signal transduction"/>
    <property type="evidence" value="ECO:0007669"/>
    <property type="project" value="InterPro"/>
</dbReference>
<proteinExistence type="predicted"/>
<protein>
    <recommendedName>
        <fullName evidence="7">Diguanylate cyclase</fullName>
    </recommendedName>
</protein>
<keyword evidence="1" id="KW-0175">Coiled coil</keyword>
<dbReference type="InterPro" id="IPR029787">
    <property type="entry name" value="Nucleotide_cyclase"/>
</dbReference>
<feature type="domain" description="GGDEF" evidence="3">
    <location>
        <begin position="122"/>
        <end position="251"/>
    </location>
</feature>
<dbReference type="PROSITE" id="PS51831">
    <property type="entry name" value="HD"/>
    <property type="match status" value="1"/>
</dbReference>
<dbReference type="GO" id="GO:0016020">
    <property type="term" value="C:membrane"/>
    <property type="evidence" value="ECO:0007669"/>
    <property type="project" value="InterPro"/>
</dbReference>
<dbReference type="Pfam" id="PF01966">
    <property type="entry name" value="HD"/>
    <property type="match status" value="1"/>
</dbReference>
<dbReference type="PANTHER" id="PTHR45138">
    <property type="entry name" value="REGULATORY COMPONENTS OF SENSORY TRANSDUCTION SYSTEM"/>
    <property type="match status" value="1"/>
</dbReference>
<feature type="domain" description="HD" evidence="4">
    <location>
        <begin position="290"/>
        <end position="331"/>
    </location>
</feature>
<evidence type="ECO:0000313" key="6">
    <source>
        <dbReference type="EMBL" id="GAF79731.1"/>
    </source>
</evidence>
<evidence type="ECO:0000259" key="5">
    <source>
        <dbReference type="PROSITE" id="PS51832"/>
    </source>
</evidence>
<dbReference type="Gene3D" id="6.10.340.10">
    <property type="match status" value="1"/>
</dbReference>
<dbReference type="PROSITE" id="PS50885">
    <property type="entry name" value="HAMP"/>
    <property type="match status" value="1"/>
</dbReference>
<feature type="domain" description="HD-GYP" evidence="5">
    <location>
        <begin position="268"/>
        <end position="331"/>
    </location>
</feature>
<dbReference type="CDD" id="cd06225">
    <property type="entry name" value="HAMP"/>
    <property type="match status" value="1"/>
</dbReference>
<dbReference type="GO" id="GO:0052621">
    <property type="term" value="F:diguanylate cyclase activity"/>
    <property type="evidence" value="ECO:0007669"/>
    <property type="project" value="TreeGrafter"/>
</dbReference>
<dbReference type="SMART" id="SM00267">
    <property type="entry name" value="GGDEF"/>
    <property type="match status" value="1"/>
</dbReference>
<feature type="domain" description="HAMP" evidence="2">
    <location>
        <begin position="17"/>
        <end position="69"/>
    </location>
</feature>
<dbReference type="SUPFAM" id="SSF55073">
    <property type="entry name" value="Nucleotide cyclase"/>
    <property type="match status" value="1"/>
</dbReference>
<evidence type="ECO:0000256" key="1">
    <source>
        <dbReference type="SAM" id="Coils"/>
    </source>
</evidence>
<dbReference type="Pfam" id="PF00672">
    <property type="entry name" value="HAMP"/>
    <property type="match status" value="1"/>
</dbReference>
<dbReference type="Gene3D" id="3.30.70.270">
    <property type="match status" value="1"/>
</dbReference>
<evidence type="ECO:0000259" key="3">
    <source>
        <dbReference type="PROSITE" id="PS50887"/>
    </source>
</evidence>
<dbReference type="InterPro" id="IPR050469">
    <property type="entry name" value="Diguanylate_Cyclase"/>
</dbReference>
<dbReference type="CDD" id="cd01949">
    <property type="entry name" value="GGDEF"/>
    <property type="match status" value="1"/>
</dbReference>
<dbReference type="SMART" id="SM00304">
    <property type="entry name" value="HAMP"/>
    <property type="match status" value="1"/>
</dbReference>
<organism evidence="6">
    <name type="scientific">marine sediment metagenome</name>
    <dbReference type="NCBI Taxonomy" id="412755"/>
    <lineage>
        <taxon>unclassified sequences</taxon>
        <taxon>metagenomes</taxon>
        <taxon>ecological metagenomes</taxon>
    </lineage>
</organism>
<dbReference type="InterPro" id="IPR037522">
    <property type="entry name" value="HD_GYP_dom"/>
</dbReference>
<dbReference type="Gene3D" id="1.10.3210.10">
    <property type="entry name" value="Hypothetical protein af1432"/>
    <property type="match status" value="1"/>
</dbReference>
<dbReference type="InterPro" id="IPR003660">
    <property type="entry name" value="HAMP_dom"/>
</dbReference>
<dbReference type="InterPro" id="IPR006674">
    <property type="entry name" value="HD_domain"/>
</dbReference>
<sequence>GIGGAVLGLAASVVIGRSIIKPLSSLEATALAVSKGDPDARAQASGPRELAHLGSTLNDMMDAMEERAQQLRLTNEELLDRHRQLMDARAQAATDQLTGVLNHRTFHERIRDAATQAETTGESVGLIMLDIDDFKGFNDSLGHQAGDEALRGVALSIAQVVKKEDTYRYGGDEFAVLLPGADSRKTIQVAEQVRRAVAAVPACNGKNITVSLGIAEFPGMAQSAEELLYRADMAMYWAKSTGKNRVGDWDGLLSRRTGDIVPGYVSRRGAEAQDTIAALVASLRAKDPITGAHSERCSWYIARLAEELDFSEEEASALRLAALLHDIGKLT</sequence>
<dbReference type="SUPFAM" id="SSF109604">
    <property type="entry name" value="HD-domain/PDEase-like"/>
    <property type="match status" value="1"/>
</dbReference>
<dbReference type="EMBL" id="BARS01009800">
    <property type="protein sequence ID" value="GAF79731.1"/>
    <property type="molecule type" value="Genomic_DNA"/>
</dbReference>
<reference evidence="6" key="1">
    <citation type="journal article" date="2014" name="Front. Microbiol.">
        <title>High frequency of phylogenetically diverse reductive dehalogenase-homologous genes in deep subseafloor sedimentary metagenomes.</title>
        <authorList>
            <person name="Kawai M."/>
            <person name="Futagami T."/>
            <person name="Toyoda A."/>
            <person name="Takaki Y."/>
            <person name="Nishi S."/>
            <person name="Hori S."/>
            <person name="Arai W."/>
            <person name="Tsubouchi T."/>
            <person name="Morono Y."/>
            <person name="Uchiyama I."/>
            <person name="Ito T."/>
            <person name="Fujiyama A."/>
            <person name="Inagaki F."/>
            <person name="Takami H."/>
        </authorList>
    </citation>
    <scope>NUCLEOTIDE SEQUENCE</scope>
    <source>
        <strain evidence="6">Expedition CK06-06</strain>
    </source>
</reference>
<evidence type="ECO:0008006" key="7">
    <source>
        <dbReference type="Google" id="ProtNLM"/>
    </source>
</evidence>
<evidence type="ECO:0000259" key="2">
    <source>
        <dbReference type="PROSITE" id="PS50885"/>
    </source>
</evidence>
<feature type="coiled-coil region" evidence="1">
    <location>
        <begin position="61"/>
        <end position="88"/>
    </location>
</feature>
<dbReference type="Pfam" id="PF00990">
    <property type="entry name" value="GGDEF"/>
    <property type="match status" value="1"/>
</dbReference>
<dbReference type="AlphaFoldDB" id="X0SX60"/>
<dbReference type="PANTHER" id="PTHR45138:SF9">
    <property type="entry name" value="DIGUANYLATE CYCLASE DGCM-RELATED"/>
    <property type="match status" value="1"/>
</dbReference>
<dbReference type="InterPro" id="IPR000160">
    <property type="entry name" value="GGDEF_dom"/>
</dbReference>
<dbReference type="PROSITE" id="PS50887">
    <property type="entry name" value="GGDEF"/>
    <property type="match status" value="1"/>
</dbReference>
<dbReference type="SUPFAM" id="SSF158472">
    <property type="entry name" value="HAMP domain-like"/>
    <property type="match status" value="1"/>
</dbReference>
<evidence type="ECO:0000259" key="4">
    <source>
        <dbReference type="PROSITE" id="PS51831"/>
    </source>
</evidence>
<feature type="non-terminal residue" evidence="6">
    <location>
        <position position="1"/>
    </location>
</feature>
<dbReference type="PROSITE" id="PS51832">
    <property type="entry name" value="HD_GYP"/>
    <property type="match status" value="1"/>
</dbReference>
<accession>X0SX60</accession>
<dbReference type="InterPro" id="IPR043128">
    <property type="entry name" value="Rev_trsase/Diguanyl_cyclase"/>
</dbReference>
<gene>
    <name evidence="6" type="ORF">S01H1_18336</name>
</gene>
<dbReference type="NCBIfam" id="TIGR00254">
    <property type="entry name" value="GGDEF"/>
    <property type="match status" value="1"/>
</dbReference>
<comment type="caution">
    <text evidence="6">The sequence shown here is derived from an EMBL/GenBank/DDBJ whole genome shotgun (WGS) entry which is preliminary data.</text>
</comment>